<gene>
    <name evidence="2" type="ORF">EVG22_20905</name>
</gene>
<dbReference type="EMBL" id="CP035727">
    <property type="protein sequence ID" value="QIW20734.1"/>
    <property type="molecule type" value="Genomic_DNA"/>
</dbReference>
<dbReference type="SUPFAM" id="SSF109854">
    <property type="entry name" value="DinB/YfiT-like putative metalloenzymes"/>
    <property type="match status" value="1"/>
</dbReference>
<dbReference type="AlphaFoldDB" id="A0A6H0TM64"/>
<name>A0A6H0TM64_BACTU</name>
<protein>
    <submittedName>
        <fullName evidence="2">DinB family protein</fullName>
    </submittedName>
</protein>
<organism evidence="2 3">
    <name type="scientific">Bacillus thuringiensis serovar andalousiensis</name>
    <dbReference type="NCBI Taxonomy" id="257985"/>
    <lineage>
        <taxon>Bacteria</taxon>
        <taxon>Bacillati</taxon>
        <taxon>Bacillota</taxon>
        <taxon>Bacilli</taxon>
        <taxon>Bacillales</taxon>
        <taxon>Bacillaceae</taxon>
        <taxon>Bacillus</taxon>
        <taxon>Bacillus cereus group</taxon>
    </lineage>
</organism>
<reference evidence="3" key="1">
    <citation type="submission" date="2019-02" db="EMBL/GenBank/DDBJ databases">
        <title>Structural and Functional analysis of Lanthipeptide from Bacillus thuringiensis serovar andalousiensis B23193.</title>
        <authorList>
            <person name="Andreeva J.V."/>
            <person name="Grigoreva A."/>
        </authorList>
    </citation>
    <scope>NUCLEOTIDE SEQUENCE [LARGE SCALE GENOMIC DNA]</scope>
    <source>
        <strain evidence="3">B23193</strain>
    </source>
</reference>
<proteinExistence type="predicted"/>
<evidence type="ECO:0000313" key="3">
    <source>
        <dbReference type="Proteomes" id="UP000501374"/>
    </source>
</evidence>
<dbReference type="InterPro" id="IPR034660">
    <property type="entry name" value="DinB/YfiT-like"/>
</dbReference>
<dbReference type="InterPro" id="IPR024775">
    <property type="entry name" value="DinB-like"/>
</dbReference>
<sequence>MQIRPKASEYNPYYATYINLVSDGNIIHILEQQIKETNLLLKEISDSEGLFRYAPTKWSIKEVIGHIADTERIMAYRLLSIARGEKAELPGYNDDMYVLKAAFDKQSIQELLENLIVVRQSTVYLLRSLDEDIWLQRGNANKSEVTVRALAYIITGHELHHLQIIKERYFGSNAYPVI</sequence>
<dbReference type="Proteomes" id="UP000501374">
    <property type="component" value="Chromosome"/>
</dbReference>
<dbReference type="RefSeq" id="WP_172554789.1">
    <property type="nucleotide sequence ID" value="NZ_CP035727.2"/>
</dbReference>
<dbReference type="Gene3D" id="1.20.120.450">
    <property type="entry name" value="dinb family like domain"/>
    <property type="match status" value="1"/>
</dbReference>
<evidence type="ECO:0000259" key="1">
    <source>
        <dbReference type="Pfam" id="PF12867"/>
    </source>
</evidence>
<evidence type="ECO:0000313" key="2">
    <source>
        <dbReference type="EMBL" id="QIW20734.1"/>
    </source>
</evidence>
<accession>A0A6H0TM64</accession>
<dbReference type="Pfam" id="PF12867">
    <property type="entry name" value="DinB_2"/>
    <property type="match status" value="1"/>
</dbReference>
<feature type="domain" description="DinB-like" evidence="1">
    <location>
        <begin position="30"/>
        <end position="165"/>
    </location>
</feature>